<reference evidence="4" key="1">
    <citation type="submission" date="2017-09" db="EMBL/GenBank/DDBJ databases">
        <title>Depth-based differentiation of microbial function through sediment-hosted aquifers and enrichment of novel symbionts in the deep terrestrial subsurface.</title>
        <authorList>
            <person name="Probst A.J."/>
            <person name="Ladd B."/>
            <person name="Jarett J.K."/>
            <person name="Geller-Mcgrath D.E."/>
            <person name="Sieber C.M.K."/>
            <person name="Emerson J.B."/>
            <person name="Anantharaman K."/>
            <person name="Thomas B.C."/>
            <person name="Malmstrom R."/>
            <person name="Stieglmeier M."/>
            <person name="Klingl A."/>
            <person name="Woyke T."/>
            <person name="Ryan C.M."/>
            <person name="Banfield J.F."/>
        </authorList>
    </citation>
    <scope>NUCLEOTIDE SEQUENCE [LARGE SCALE GENOMIC DNA]</scope>
</reference>
<evidence type="ECO:0000259" key="2">
    <source>
        <dbReference type="Pfam" id="PF00156"/>
    </source>
</evidence>
<proteinExistence type="inferred from homology"/>
<feature type="domain" description="Phosphoribosyltransferase" evidence="2">
    <location>
        <begin position="137"/>
        <end position="225"/>
    </location>
</feature>
<dbReference type="EMBL" id="PFAL01000008">
    <property type="protein sequence ID" value="PIR95777.1"/>
    <property type="molecule type" value="Genomic_DNA"/>
</dbReference>
<dbReference type="Gene3D" id="3.40.50.2020">
    <property type="match status" value="1"/>
</dbReference>
<evidence type="ECO:0000313" key="4">
    <source>
        <dbReference type="Proteomes" id="UP000229972"/>
    </source>
</evidence>
<gene>
    <name evidence="3" type="ORF">COT93_00585</name>
</gene>
<evidence type="ECO:0000313" key="3">
    <source>
        <dbReference type="EMBL" id="PIR95777.1"/>
    </source>
</evidence>
<accession>A0A2H0V9J4</accession>
<dbReference type="InterPro" id="IPR051910">
    <property type="entry name" value="ComF/GntX_DNA_util-trans"/>
</dbReference>
<comment type="caution">
    <text evidence="3">The sequence shown here is derived from an EMBL/GenBank/DDBJ whole genome shotgun (WGS) entry which is preliminary data.</text>
</comment>
<dbReference type="SUPFAM" id="SSF53271">
    <property type="entry name" value="PRTase-like"/>
    <property type="match status" value="1"/>
</dbReference>
<dbReference type="InterPro" id="IPR029057">
    <property type="entry name" value="PRTase-like"/>
</dbReference>
<organism evidence="3 4">
    <name type="scientific">Candidatus Falkowbacteria bacterium CG10_big_fil_rev_8_21_14_0_10_37_18</name>
    <dbReference type="NCBI Taxonomy" id="1974562"/>
    <lineage>
        <taxon>Bacteria</taxon>
        <taxon>Candidatus Falkowiibacteriota</taxon>
    </lineage>
</organism>
<name>A0A2H0V9J4_9BACT</name>
<dbReference type="InterPro" id="IPR000836">
    <property type="entry name" value="PRTase_dom"/>
</dbReference>
<sequence>MKNLFKVLGHLLLTLLFPAECINCQREGAWLCAKCFNKLLSNNANKDNKKDKLIITHLNEIFIAGDYDNQLLAELIKKFKYNFFTALGDVLGDFLIMFWEKQLIERGELLTPLASTSTFSPLLIPVPLTKKRERWRGFNQAKILAQKLEAHFSYEISYGLQRLAGAKPQATLKEAERLHNIKNVFAWQGESLKGQTIILIDDVVTTGATLNEAARILRQAGAIKIYGLVLAKG</sequence>
<dbReference type="Proteomes" id="UP000229972">
    <property type="component" value="Unassembled WGS sequence"/>
</dbReference>
<dbReference type="PANTHER" id="PTHR47505:SF1">
    <property type="entry name" value="DNA UTILIZATION PROTEIN YHGH"/>
    <property type="match status" value="1"/>
</dbReference>
<dbReference type="PANTHER" id="PTHR47505">
    <property type="entry name" value="DNA UTILIZATION PROTEIN YHGH"/>
    <property type="match status" value="1"/>
</dbReference>
<protein>
    <recommendedName>
        <fullName evidence="2">Phosphoribosyltransferase domain-containing protein</fullName>
    </recommendedName>
</protein>
<dbReference type="AlphaFoldDB" id="A0A2H0V9J4"/>
<dbReference type="Pfam" id="PF00156">
    <property type="entry name" value="Pribosyltran"/>
    <property type="match status" value="1"/>
</dbReference>
<dbReference type="CDD" id="cd06223">
    <property type="entry name" value="PRTases_typeI"/>
    <property type="match status" value="1"/>
</dbReference>
<comment type="similarity">
    <text evidence="1">Belongs to the ComF/GntX family.</text>
</comment>
<evidence type="ECO:0000256" key="1">
    <source>
        <dbReference type="ARBA" id="ARBA00008007"/>
    </source>
</evidence>